<dbReference type="OrthoDB" id="2386367at2759"/>
<organism evidence="2">
    <name type="scientific">Darwinula stevensoni</name>
    <dbReference type="NCBI Taxonomy" id="69355"/>
    <lineage>
        <taxon>Eukaryota</taxon>
        <taxon>Metazoa</taxon>
        <taxon>Ecdysozoa</taxon>
        <taxon>Arthropoda</taxon>
        <taxon>Crustacea</taxon>
        <taxon>Oligostraca</taxon>
        <taxon>Ostracoda</taxon>
        <taxon>Podocopa</taxon>
        <taxon>Podocopida</taxon>
        <taxon>Darwinulocopina</taxon>
        <taxon>Darwinuloidea</taxon>
        <taxon>Darwinulidae</taxon>
        <taxon>Darwinula</taxon>
    </lineage>
</organism>
<dbReference type="GO" id="GO:0005525">
    <property type="term" value="F:GTP binding"/>
    <property type="evidence" value="ECO:0007669"/>
    <property type="project" value="InterPro"/>
</dbReference>
<dbReference type="EMBL" id="LR908622">
    <property type="protein sequence ID" value="CAD7254334.1"/>
    <property type="molecule type" value="Genomic_DNA"/>
</dbReference>
<evidence type="ECO:0000313" key="2">
    <source>
        <dbReference type="EMBL" id="CAD7254334.1"/>
    </source>
</evidence>
<proteinExistence type="predicted"/>
<evidence type="ECO:0000313" key="3">
    <source>
        <dbReference type="Proteomes" id="UP000677054"/>
    </source>
</evidence>
<feature type="compositionally biased region" description="Basic and acidic residues" evidence="1">
    <location>
        <begin position="502"/>
        <end position="523"/>
    </location>
</feature>
<evidence type="ECO:0008006" key="4">
    <source>
        <dbReference type="Google" id="ProtNLM"/>
    </source>
</evidence>
<protein>
    <recommendedName>
        <fullName evidence="4">G domain-containing protein</fullName>
    </recommendedName>
</protein>
<keyword evidence="3" id="KW-1185">Reference proteome</keyword>
<reference evidence="2" key="1">
    <citation type="submission" date="2020-11" db="EMBL/GenBank/DDBJ databases">
        <authorList>
            <person name="Tran Van P."/>
        </authorList>
    </citation>
    <scope>NUCLEOTIDE SEQUENCE</scope>
</reference>
<dbReference type="CDD" id="cd00882">
    <property type="entry name" value="Ras_like_GTPase"/>
    <property type="match status" value="1"/>
</dbReference>
<dbReference type="EMBL" id="CAJPEV010009104">
    <property type="protein sequence ID" value="CAG0905542.1"/>
    <property type="molecule type" value="Genomic_DNA"/>
</dbReference>
<gene>
    <name evidence="2" type="ORF">DSTB1V02_LOCUS14080</name>
</gene>
<dbReference type="PANTHER" id="PTHR32046:SF14">
    <property type="match status" value="1"/>
</dbReference>
<dbReference type="Proteomes" id="UP000677054">
    <property type="component" value="Unassembled WGS sequence"/>
</dbReference>
<name>A0A7R9FTT9_9CRUS</name>
<dbReference type="PANTHER" id="PTHR32046">
    <property type="entry name" value="G DOMAIN-CONTAINING PROTEIN"/>
    <property type="match status" value="1"/>
</dbReference>
<feature type="non-terminal residue" evidence="2">
    <location>
        <position position="1"/>
    </location>
</feature>
<sequence>MKNDEGRNVFQRKFHKPDIRYEIRCEEISRDEGSRTARLVLPFDSIESEKDEKVILLLGATGTGKSTLVNAVVNHFYGVEYEDPFRLVLIPETEGVRASQSQTTWVTAYELPWQEGCRAPYGLTIVDTPGFGDTKGLTGDKGITTQLQKFFGGGGLKRVDGIGFVVQASSARLTPTEKYIFDSVLSAFGKDVAGNIYVMVTFADNRSQPVLEAIKDGKIPHVDSFPFNNSALYARNDESSDSRIDSMFWRLGAAAFSRFFERFRESTAVSLSLSAEVLKERAALEAIIRGIQDQIQGVLNILAEISEEKAVLERRRAEVEAKKDFTYEVQAPKVRKMDLKGDLATNCSKCNITCHFPCKQRRGDVELQCEVLDPFTGRCMVCPCDSKRHVSRPYRLETYVEKESRNLKDLRASHRDAGTAEDLLGALRKRHSESRSRVLHLLARAHEKLERLEEIALKPNPITITDYVKLLISSEKHEGKPGWMERAKILQEIGERIANEKTADERGSVPFEEPNKNRTELKPRGAHAPGENLVTPNHKNGENAKTEEQMRNLQHQNDEGRNVFQRKFHKPDIRWQLLANEFQRTGTVADSKCSEDPSATQEIINRASEARKEPDEVHATSIVRKANSCINGMLLGWILHPKPQNLGNCWNSLRSRRMLASAGA</sequence>
<feature type="region of interest" description="Disordered" evidence="1">
    <location>
        <begin position="502"/>
        <end position="538"/>
    </location>
</feature>
<dbReference type="SUPFAM" id="SSF52540">
    <property type="entry name" value="P-loop containing nucleoside triphosphate hydrolases"/>
    <property type="match status" value="2"/>
</dbReference>
<dbReference type="AlphaFoldDB" id="A0A7R9FTT9"/>
<accession>A0A7R9FTT9</accession>
<dbReference type="Gene3D" id="3.40.50.300">
    <property type="entry name" value="P-loop containing nucleotide triphosphate hydrolases"/>
    <property type="match status" value="1"/>
</dbReference>
<dbReference type="InterPro" id="IPR027417">
    <property type="entry name" value="P-loop_NTPase"/>
</dbReference>
<evidence type="ECO:0000256" key="1">
    <source>
        <dbReference type="SAM" id="MobiDB-lite"/>
    </source>
</evidence>